<evidence type="ECO:0000256" key="2">
    <source>
        <dbReference type="SAM" id="MobiDB-lite"/>
    </source>
</evidence>
<protein>
    <recommendedName>
        <fullName evidence="5">Peptidase A1 domain-containing protein</fullName>
    </recommendedName>
</protein>
<keyword evidence="3" id="KW-0812">Transmembrane</keyword>
<dbReference type="Gene3D" id="2.40.70.10">
    <property type="entry name" value="Acid Proteases"/>
    <property type="match status" value="2"/>
</dbReference>
<dbReference type="Proteomes" id="UP000803884">
    <property type="component" value="Unassembled WGS sequence"/>
</dbReference>
<keyword evidence="3" id="KW-1133">Transmembrane helix</keyword>
<evidence type="ECO:0000313" key="7">
    <source>
        <dbReference type="Proteomes" id="UP000803884"/>
    </source>
</evidence>
<evidence type="ECO:0000259" key="5">
    <source>
        <dbReference type="PROSITE" id="PS51767"/>
    </source>
</evidence>
<feature type="region of interest" description="Disordered" evidence="2">
    <location>
        <begin position="551"/>
        <end position="598"/>
    </location>
</feature>
<dbReference type="GO" id="GO:0004190">
    <property type="term" value="F:aspartic-type endopeptidase activity"/>
    <property type="evidence" value="ECO:0007669"/>
    <property type="project" value="InterPro"/>
</dbReference>
<keyword evidence="4" id="KW-0732">Signal</keyword>
<reference evidence="6 7" key="1">
    <citation type="journal article" date="2020" name="Microbiol. Resour. Announc.">
        <title>Draft Genome Sequence of a Cladosporium Species Isolated from the Mesophotic Ascidian Didemnum maculosum.</title>
        <authorList>
            <person name="Gioti A."/>
            <person name="Siaperas R."/>
            <person name="Nikolaivits E."/>
            <person name="Le Goff G."/>
            <person name="Ouazzani J."/>
            <person name="Kotoulas G."/>
            <person name="Topakas E."/>
        </authorList>
    </citation>
    <scope>NUCLEOTIDE SEQUENCE [LARGE SCALE GENOMIC DNA]</scope>
    <source>
        <strain evidence="6 7">TM138-S3</strain>
    </source>
</reference>
<feature type="region of interest" description="Disordered" evidence="2">
    <location>
        <begin position="483"/>
        <end position="505"/>
    </location>
</feature>
<dbReference type="CDD" id="cd05471">
    <property type="entry name" value="pepsin_like"/>
    <property type="match status" value="1"/>
</dbReference>
<feature type="signal peptide" evidence="4">
    <location>
        <begin position="1"/>
        <end position="19"/>
    </location>
</feature>
<evidence type="ECO:0000256" key="1">
    <source>
        <dbReference type="ARBA" id="ARBA00007447"/>
    </source>
</evidence>
<dbReference type="GO" id="GO:0000324">
    <property type="term" value="C:fungal-type vacuole"/>
    <property type="evidence" value="ECO:0007669"/>
    <property type="project" value="TreeGrafter"/>
</dbReference>
<dbReference type="PROSITE" id="PS51767">
    <property type="entry name" value="PEPTIDASE_A1"/>
    <property type="match status" value="1"/>
</dbReference>
<dbReference type="SUPFAM" id="SSF50630">
    <property type="entry name" value="Acid proteases"/>
    <property type="match status" value="1"/>
</dbReference>
<proteinExistence type="inferred from homology"/>
<dbReference type="PANTHER" id="PTHR47966:SF51">
    <property type="entry name" value="BETA-SITE APP-CLEAVING ENZYME, ISOFORM A-RELATED"/>
    <property type="match status" value="1"/>
</dbReference>
<name>A0AB34KXM2_9PEZI</name>
<keyword evidence="7" id="KW-1185">Reference proteome</keyword>
<dbReference type="Pfam" id="PF00026">
    <property type="entry name" value="Asp"/>
    <property type="match status" value="1"/>
</dbReference>
<dbReference type="AlphaFoldDB" id="A0AB34KXM2"/>
<feature type="transmembrane region" description="Helical" evidence="3">
    <location>
        <begin position="447"/>
        <end position="473"/>
    </location>
</feature>
<comment type="caution">
    <text evidence="6">The sequence shown here is derived from an EMBL/GenBank/DDBJ whole genome shotgun (WGS) entry which is preliminary data.</text>
</comment>
<dbReference type="InterPro" id="IPR001461">
    <property type="entry name" value="Aspartic_peptidase_A1"/>
</dbReference>
<dbReference type="GeneID" id="96003686"/>
<dbReference type="RefSeq" id="XP_069232111.1">
    <property type="nucleotide sequence ID" value="XM_069370848.1"/>
</dbReference>
<accession>A0AB34KXM2</accession>
<dbReference type="PANTHER" id="PTHR47966">
    <property type="entry name" value="BETA-SITE APP-CLEAVING ENZYME, ISOFORM A-RELATED"/>
    <property type="match status" value="1"/>
</dbReference>
<dbReference type="InterPro" id="IPR034164">
    <property type="entry name" value="Pepsin-like_dom"/>
</dbReference>
<gene>
    <name evidence="6" type="ORF">WHR41_02242</name>
</gene>
<dbReference type="InterPro" id="IPR033121">
    <property type="entry name" value="PEPTIDASE_A1"/>
</dbReference>
<dbReference type="EMBL" id="JAAQHG020000005">
    <property type="protein sequence ID" value="KAL1589006.1"/>
    <property type="molecule type" value="Genomic_DNA"/>
</dbReference>
<dbReference type="InterPro" id="IPR021109">
    <property type="entry name" value="Peptidase_aspartic_dom_sf"/>
</dbReference>
<evidence type="ECO:0000256" key="4">
    <source>
        <dbReference type="SAM" id="SignalP"/>
    </source>
</evidence>
<organism evidence="6 7">
    <name type="scientific">Cladosporium halotolerans</name>
    <dbReference type="NCBI Taxonomy" id="1052096"/>
    <lineage>
        <taxon>Eukaryota</taxon>
        <taxon>Fungi</taxon>
        <taxon>Dikarya</taxon>
        <taxon>Ascomycota</taxon>
        <taxon>Pezizomycotina</taxon>
        <taxon>Dothideomycetes</taxon>
        <taxon>Dothideomycetidae</taxon>
        <taxon>Cladosporiales</taxon>
        <taxon>Cladosporiaceae</taxon>
        <taxon>Cladosporium</taxon>
    </lineage>
</organism>
<sequence length="598" mass="64848">MRGSTGLRDVLLLAQSAAALSLPESKGKSMGERLSRRAEEDANVTIPAAISVAPSQYWDGNDGPWSSFPLQLGGGNVQKQNVRVMPSTAGYNTWVINDQGCPEYYFEDCANKRGFIYNQNDSVTYLPESIYNTEIERNLGLDTTGNGGYETITLGWQGSGGPEIEHMPLFEIATTDYFIGIFGLNPLPTNFSNLNNPQESFMQTLYDQKSIPSRSYGYTAGNQYRFNKVYGSLTLGGYDENRFEPTETTFGFYQDIARDLLVNLKSITTDKGSPTALLPDGEISIYLDSTVPSLWLPESACEAFESAFGLTWNDTVSRYLVNESHHETLTNLNPSITFTLANATGSEVDITLPYAAFDLTASFPIVANGTTSAYFPLMRAANDTQYTLGRTFFQEAYLIADYDRGNFTVAPCAWDQTNVQSTAIHSILSPNLTEIARSEDQSDSSPLSAGAIAGLVIGIVAAIALLGLALCLLRRRKNKKRAAATSTAAHLATDDDGKSLTGEGKPFISEPLGGELGSDAEIHELTAPHKAAPAEMDSPYKTDPNKVGYSEMDGGEYYGPGKNGAHEMHGSTPVFEMEGSSVQELGPGRRSVEAGEKR</sequence>
<feature type="domain" description="Peptidase A1" evidence="5">
    <location>
        <begin position="68"/>
        <end position="410"/>
    </location>
</feature>
<keyword evidence="3" id="KW-0472">Membrane</keyword>
<evidence type="ECO:0000256" key="3">
    <source>
        <dbReference type="SAM" id="Phobius"/>
    </source>
</evidence>
<dbReference type="GO" id="GO:0006508">
    <property type="term" value="P:proteolysis"/>
    <property type="evidence" value="ECO:0007669"/>
    <property type="project" value="InterPro"/>
</dbReference>
<evidence type="ECO:0000313" key="6">
    <source>
        <dbReference type="EMBL" id="KAL1589006.1"/>
    </source>
</evidence>
<comment type="similarity">
    <text evidence="1">Belongs to the peptidase A1 family.</text>
</comment>
<feature type="chain" id="PRO_5044199393" description="Peptidase A1 domain-containing protein" evidence="4">
    <location>
        <begin position="20"/>
        <end position="598"/>
    </location>
</feature>